<dbReference type="Pfam" id="PF03652">
    <property type="entry name" value="RuvX"/>
    <property type="match status" value="1"/>
</dbReference>
<dbReference type="GO" id="GO:0000967">
    <property type="term" value="P:rRNA 5'-end processing"/>
    <property type="evidence" value="ECO:0007669"/>
    <property type="project" value="UniProtKB-UniRule"/>
</dbReference>
<evidence type="ECO:0000256" key="1">
    <source>
        <dbReference type="ARBA" id="ARBA00022490"/>
    </source>
</evidence>
<keyword evidence="8" id="KW-1185">Reference proteome</keyword>
<dbReference type="PANTHER" id="PTHR33317:SF4">
    <property type="entry name" value="POLYNUCLEOTIDYL TRANSFERASE, RIBONUCLEASE H-LIKE SUPERFAMILY PROTEIN"/>
    <property type="match status" value="1"/>
</dbReference>
<reference evidence="7 8" key="1">
    <citation type="submission" date="2016-02" db="EMBL/GenBank/DDBJ databases">
        <title>Complete genome sequencing and analysis of ATSB10, Dyella thiooxydans isolated from rhizosphere soil of sunflower (Helianthus annuus L.).</title>
        <authorList>
            <person name="Lee Y."/>
            <person name="Hwangbo K."/>
            <person name="Chung H."/>
            <person name="Yoo J."/>
            <person name="Kim K.Y."/>
            <person name="Sa T.M."/>
            <person name="Um Y."/>
            <person name="Madhaiyan M."/>
        </authorList>
    </citation>
    <scope>NUCLEOTIDE SEQUENCE [LARGE SCALE GENOMIC DNA]</scope>
    <source>
        <strain evidence="7 8">ATSB10</strain>
    </source>
</reference>
<evidence type="ECO:0000256" key="5">
    <source>
        <dbReference type="HAMAP-Rule" id="MF_00651"/>
    </source>
</evidence>
<sequence>MSCVLGFDVGSKLIGVAVGNRITGNARALDTIAMREGQPDWDALDRLQQGWSPDTLVVGLPLDLEGREQPASRLARRFAEAVHERYGMPVTLVDERHSSREASRRFADARAAGLKRRRDGARIDAEAAAVILERWLAEAGSSH</sequence>
<dbReference type="GO" id="GO:0016788">
    <property type="term" value="F:hydrolase activity, acting on ester bonds"/>
    <property type="evidence" value="ECO:0007669"/>
    <property type="project" value="UniProtKB-UniRule"/>
</dbReference>
<dbReference type="HAMAP" id="MF_00651">
    <property type="entry name" value="Nuclease_YqgF"/>
    <property type="match status" value="1"/>
</dbReference>
<evidence type="ECO:0000256" key="4">
    <source>
        <dbReference type="ARBA" id="ARBA00022801"/>
    </source>
</evidence>
<proteinExistence type="inferred from homology"/>
<dbReference type="RefSeq" id="WP_063672665.1">
    <property type="nucleotide sequence ID" value="NZ_CP014841.1"/>
</dbReference>
<dbReference type="EMBL" id="CP014841">
    <property type="protein sequence ID" value="AND69626.1"/>
    <property type="molecule type" value="Genomic_DNA"/>
</dbReference>
<evidence type="ECO:0000259" key="6">
    <source>
        <dbReference type="SMART" id="SM00732"/>
    </source>
</evidence>
<keyword evidence="4 5" id="KW-0378">Hydrolase</keyword>
<dbReference type="CDD" id="cd16964">
    <property type="entry name" value="YqgF"/>
    <property type="match status" value="1"/>
</dbReference>
<dbReference type="OrthoDB" id="9796140at2"/>
<dbReference type="InterPro" id="IPR037027">
    <property type="entry name" value="YqgF/RNaseH-like_dom_sf"/>
</dbReference>
<evidence type="ECO:0000256" key="2">
    <source>
        <dbReference type="ARBA" id="ARBA00022517"/>
    </source>
</evidence>
<dbReference type="InterPro" id="IPR012337">
    <property type="entry name" value="RNaseH-like_sf"/>
</dbReference>
<keyword evidence="3 5" id="KW-0540">Nuclease</keyword>
<dbReference type="GO" id="GO:0004518">
    <property type="term" value="F:nuclease activity"/>
    <property type="evidence" value="ECO:0007669"/>
    <property type="project" value="UniProtKB-KW"/>
</dbReference>
<dbReference type="PANTHER" id="PTHR33317">
    <property type="entry name" value="POLYNUCLEOTIDYL TRANSFERASE, RIBONUCLEASE H-LIKE SUPERFAMILY PROTEIN"/>
    <property type="match status" value="1"/>
</dbReference>
<evidence type="ECO:0000313" key="7">
    <source>
        <dbReference type="EMBL" id="AND69626.1"/>
    </source>
</evidence>
<feature type="domain" description="YqgF/RNase H-like" evidence="6">
    <location>
        <begin position="2"/>
        <end position="102"/>
    </location>
</feature>
<dbReference type="STRING" id="445710.ATSB10_21720"/>
<dbReference type="Proteomes" id="UP000077255">
    <property type="component" value="Chromosome"/>
</dbReference>
<dbReference type="SUPFAM" id="SSF53098">
    <property type="entry name" value="Ribonuclease H-like"/>
    <property type="match status" value="1"/>
</dbReference>
<dbReference type="GO" id="GO:0005829">
    <property type="term" value="C:cytosol"/>
    <property type="evidence" value="ECO:0007669"/>
    <property type="project" value="TreeGrafter"/>
</dbReference>
<dbReference type="InterPro" id="IPR005227">
    <property type="entry name" value="YqgF"/>
</dbReference>
<comment type="similarity">
    <text evidence="5">Belongs to the YqgF HJR family.</text>
</comment>
<protein>
    <recommendedName>
        <fullName evidence="5">Putative pre-16S rRNA nuclease</fullName>
        <ecNumber evidence="5">3.1.-.-</ecNumber>
    </recommendedName>
</protein>
<dbReference type="SMART" id="SM00732">
    <property type="entry name" value="YqgFc"/>
    <property type="match status" value="1"/>
</dbReference>
<dbReference type="EC" id="3.1.-.-" evidence="5"/>
<keyword evidence="2 5" id="KW-0690">Ribosome biogenesis</keyword>
<comment type="function">
    <text evidence="5">Could be a nuclease involved in processing of the 5'-end of pre-16S rRNA.</text>
</comment>
<dbReference type="AlphaFoldDB" id="A0A160N1D1"/>
<dbReference type="Gene3D" id="3.30.420.140">
    <property type="entry name" value="YqgF/RNase H-like domain"/>
    <property type="match status" value="1"/>
</dbReference>
<evidence type="ECO:0000256" key="3">
    <source>
        <dbReference type="ARBA" id="ARBA00022722"/>
    </source>
</evidence>
<organism evidence="7 8">
    <name type="scientific">Dyella thiooxydans</name>
    <dbReference type="NCBI Taxonomy" id="445710"/>
    <lineage>
        <taxon>Bacteria</taxon>
        <taxon>Pseudomonadati</taxon>
        <taxon>Pseudomonadota</taxon>
        <taxon>Gammaproteobacteria</taxon>
        <taxon>Lysobacterales</taxon>
        <taxon>Rhodanobacteraceae</taxon>
        <taxon>Dyella</taxon>
    </lineage>
</organism>
<dbReference type="NCBIfam" id="TIGR00250">
    <property type="entry name" value="RNAse_H_YqgF"/>
    <property type="match status" value="1"/>
</dbReference>
<dbReference type="PATRIC" id="fig|445710.3.peg.2170"/>
<dbReference type="KEGG" id="dtx:ATSB10_21720"/>
<comment type="subcellular location">
    <subcellularLocation>
        <location evidence="5">Cytoplasm</location>
    </subcellularLocation>
</comment>
<keyword evidence="1 5" id="KW-0963">Cytoplasm</keyword>
<dbReference type="InterPro" id="IPR006641">
    <property type="entry name" value="YqgF/RNaseH-like_dom"/>
</dbReference>
<evidence type="ECO:0000313" key="8">
    <source>
        <dbReference type="Proteomes" id="UP000077255"/>
    </source>
</evidence>
<name>A0A160N1D1_9GAMM</name>
<accession>A0A160N1D1</accession>
<gene>
    <name evidence="7" type="ORF">ATSB10_21720</name>
</gene>